<dbReference type="SUPFAM" id="SSF48726">
    <property type="entry name" value="Immunoglobulin"/>
    <property type="match status" value="4"/>
</dbReference>
<dbReference type="PANTHER" id="PTHR19890">
    <property type="entry name" value="FIBROBLAST GROWTH FACTOR RECEPTOR"/>
    <property type="match status" value="1"/>
</dbReference>
<dbReference type="PANTHER" id="PTHR19890:SF10">
    <property type="entry name" value="FIBROBLAST GROWTH FACTOR RECEPTOR-LIKE 1"/>
    <property type="match status" value="1"/>
</dbReference>
<dbReference type="Proteomes" id="UP001164746">
    <property type="component" value="Chromosome 12"/>
</dbReference>
<dbReference type="InterPro" id="IPR052615">
    <property type="entry name" value="FGFRL"/>
</dbReference>
<dbReference type="InterPro" id="IPR013783">
    <property type="entry name" value="Ig-like_fold"/>
</dbReference>
<dbReference type="Pfam" id="PF13927">
    <property type="entry name" value="Ig_3"/>
    <property type="match status" value="1"/>
</dbReference>
<dbReference type="EMBL" id="CP111023">
    <property type="protein sequence ID" value="WAR22022.1"/>
    <property type="molecule type" value="Genomic_DNA"/>
</dbReference>
<feature type="domain" description="Ig-like" evidence="1">
    <location>
        <begin position="169"/>
        <end position="258"/>
    </location>
</feature>
<dbReference type="PROSITE" id="PS50835">
    <property type="entry name" value="IG_LIKE"/>
    <property type="match status" value="4"/>
</dbReference>
<dbReference type="InterPro" id="IPR003598">
    <property type="entry name" value="Ig_sub2"/>
</dbReference>
<protein>
    <submittedName>
        <fullName evidence="2">FGFR3-like protein</fullName>
    </submittedName>
</protein>
<organism evidence="2 3">
    <name type="scientific">Mya arenaria</name>
    <name type="common">Soft-shell clam</name>
    <dbReference type="NCBI Taxonomy" id="6604"/>
    <lineage>
        <taxon>Eukaryota</taxon>
        <taxon>Metazoa</taxon>
        <taxon>Spiralia</taxon>
        <taxon>Lophotrochozoa</taxon>
        <taxon>Mollusca</taxon>
        <taxon>Bivalvia</taxon>
        <taxon>Autobranchia</taxon>
        <taxon>Heteroconchia</taxon>
        <taxon>Euheterodonta</taxon>
        <taxon>Imparidentia</taxon>
        <taxon>Neoheterodontei</taxon>
        <taxon>Myida</taxon>
        <taxon>Myoidea</taxon>
        <taxon>Myidae</taxon>
        <taxon>Mya</taxon>
    </lineage>
</organism>
<reference evidence="2" key="1">
    <citation type="submission" date="2022-11" db="EMBL/GenBank/DDBJ databases">
        <title>Centuries of genome instability and evolution in soft-shell clam transmissible cancer (bioRxiv).</title>
        <authorList>
            <person name="Hart S.F.M."/>
            <person name="Yonemitsu M.A."/>
            <person name="Giersch R.M."/>
            <person name="Beal B.F."/>
            <person name="Arriagada G."/>
            <person name="Davis B.W."/>
            <person name="Ostrander E.A."/>
            <person name="Goff S.P."/>
            <person name="Metzger M.J."/>
        </authorList>
    </citation>
    <scope>NUCLEOTIDE SEQUENCE</scope>
    <source>
        <strain evidence="2">MELC-2E11</strain>
        <tissue evidence="2">Siphon/mantle</tissue>
    </source>
</reference>
<feature type="domain" description="Ig-like" evidence="1">
    <location>
        <begin position="434"/>
        <end position="505"/>
    </location>
</feature>
<dbReference type="Pfam" id="PF07679">
    <property type="entry name" value="I-set"/>
    <property type="match status" value="3"/>
</dbReference>
<dbReference type="InterPro" id="IPR007110">
    <property type="entry name" value="Ig-like_dom"/>
</dbReference>
<dbReference type="SMART" id="SM00408">
    <property type="entry name" value="IGc2"/>
    <property type="match status" value="4"/>
</dbReference>
<sequence>MLNKELGGPYSKVVESGGPYPKVVGEFHKNRKCNLLNKESGGPYPKVVGSDGSAPEWSSILLRDRQVYVNDSTKLLCRYKGAPKPFIEWYANGERLGPSKRFKIAKYSLNLKDIKPKDAGSYACKVWNRFGILWGNFTLKVLNNTESPTPPDYYIEVPEDIFEDLKSKPAFSRKKDYSDYVSGSATKSVTLDCDAIGYPDANITWYRTTKLSNGIPEPNYKKEGWKLTIEDIALEDKGNYTCIVANELGSINWNFTVEVLQRLPIAPIVAALENQTAVVGEDVMWTCQIGLTDSQPMLQWLQHYQVNNSWTNEKGQPHVKLLQFEKTVDDPQLLELKNVSVNDAGWYTCLAANSVGMNYRSAYLTVLTAVKDVFLGLTVGRNEPSLCKRNGFFPEIVIALKGLKENCLPKFINQNMNLLPDVSQKKMSSDGSAPEWSSILLRDRQVYVNDSTKLLCRYKGAPKPFIEWYANGERLGPSKRFKIAKYSLNLKDIKPKDAGSYACRVWNEFGILWGNFTLKVLNNTESPTPPDYYIEVPEDIFEDLKMY</sequence>
<dbReference type="InterPro" id="IPR003599">
    <property type="entry name" value="Ig_sub"/>
</dbReference>
<accession>A0ABY7FKB3</accession>
<name>A0ABY7FKB3_MYAAR</name>
<evidence type="ECO:0000259" key="1">
    <source>
        <dbReference type="PROSITE" id="PS50835"/>
    </source>
</evidence>
<dbReference type="InterPro" id="IPR013098">
    <property type="entry name" value="Ig_I-set"/>
</dbReference>
<feature type="domain" description="Ig-like" evidence="1">
    <location>
        <begin position="267"/>
        <end position="365"/>
    </location>
</feature>
<dbReference type="Gene3D" id="2.60.40.10">
    <property type="entry name" value="Immunoglobulins"/>
    <property type="match status" value="4"/>
</dbReference>
<dbReference type="InterPro" id="IPR036179">
    <property type="entry name" value="Ig-like_dom_sf"/>
</dbReference>
<proteinExistence type="predicted"/>
<evidence type="ECO:0000313" key="2">
    <source>
        <dbReference type="EMBL" id="WAR22022.1"/>
    </source>
</evidence>
<gene>
    <name evidence="2" type="ORF">MAR_015996</name>
</gene>
<feature type="domain" description="Ig-like" evidence="1">
    <location>
        <begin position="55"/>
        <end position="126"/>
    </location>
</feature>
<dbReference type="SMART" id="SM00409">
    <property type="entry name" value="IG"/>
    <property type="match status" value="4"/>
</dbReference>
<evidence type="ECO:0000313" key="3">
    <source>
        <dbReference type="Proteomes" id="UP001164746"/>
    </source>
</evidence>
<keyword evidence="3" id="KW-1185">Reference proteome</keyword>